<evidence type="ECO:0000256" key="2">
    <source>
        <dbReference type="ARBA" id="ARBA00004653"/>
    </source>
</evidence>
<feature type="transmembrane region" description="Helical" evidence="12">
    <location>
        <begin position="336"/>
        <end position="359"/>
    </location>
</feature>
<evidence type="ECO:0000256" key="12">
    <source>
        <dbReference type="SAM" id="Phobius"/>
    </source>
</evidence>
<feature type="region of interest" description="Disordered" evidence="11">
    <location>
        <begin position="1000"/>
        <end position="1030"/>
    </location>
</feature>
<keyword evidence="9 12" id="KW-0472">Membrane</keyword>
<dbReference type="InterPro" id="IPR000731">
    <property type="entry name" value="SSD"/>
</dbReference>
<keyword evidence="6" id="KW-0256">Endoplasmic reticulum</keyword>
<dbReference type="GeneID" id="54417853"/>
<reference evidence="16" key="2">
    <citation type="submission" date="2020-04" db="EMBL/GenBank/DDBJ databases">
        <authorList>
            <consortium name="NCBI Genome Project"/>
        </authorList>
    </citation>
    <scope>NUCLEOTIDE SEQUENCE</scope>
    <source>
        <strain evidence="16">CBS 781.70</strain>
    </source>
</reference>
<protein>
    <recommendedName>
        <fullName evidence="13">SSD domain-containing protein</fullName>
    </recommendedName>
</protein>
<dbReference type="OrthoDB" id="1914839at2759"/>
<evidence type="ECO:0000256" key="7">
    <source>
        <dbReference type="ARBA" id="ARBA00022989"/>
    </source>
</evidence>
<dbReference type="GO" id="GO:0000139">
    <property type="term" value="C:Golgi membrane"/>
    <property type="evidence" value="ECO:0007669"/>
    <property type="project" value="UniProtKB-SubCell"/>
</dbReference>
<dbReference type="RefSeq" id="XP_033538569.1">
    <property type="nucleotide sequence ID" value="XM_033677283.1"/>
</dbReference>
<evidence type="ECO:0000256" key="10">
    <source>
        <dbReference type="ARBA" id="ARBA00023180"/>
    </source>
</evidence>
<dbReference type="Pfam" id="PF12349">
    <property type="entry name" value="Sterol-sensing"/>
    <property type="match status" value="2"/>
</dbReference>
<dbReference type="AlphaFoldDB" id="A0A6G1GFT8"/>
<feature type="transmembrane region" description="Helical" evidence="12">
    <location>
        <begin position="421"/>
        <end position="447"/>
    </location>
</feature>
<comment type="subcellular location">
    <subcellularLocation>
        <location evidence="1">Endoplasmic reticulum membrane</location>
    </subcellularLocation>
    <subcellularLocation>
        <location evidence="2">Golgi apparatus membrane</location>
        <topology evidence="2">Multi-pass membrane protein</topology>
    </subcellularLocation>
</comment>
<dbReference type="EMBL" id="ML975149">
    <property type="protein sequence ID" value="KAF1816938.1"/>
    <property type="molecule type" value="Genomic_DNA"/>
</dbReference>
<keyword evidence="8" id="KW-0333">Golgi apparatus</keyword>
<dbReference type="PANTHER" id="PTHR46378">
    <property type="entry name" value="STEROL REGULATORY ELEMENT-BINDING PROTEIN CLEAVAGE-ACTIVATING PROTEIN"/>
    <property type="match status" value="1"/>
</dbReference>
<dbReference type="InterPro" id="IPR030225">
    <property type="entry name" value="SCAP"/>
</dbReference>
<evidence type="ECO:0000313" key="15">
    <source>
        <dbReference type="Proteomes" id="UP000504638"/>
    </source>
</evidence>
<evidence type="ECO:0000256" key="6">
    <source>
        <dbReference type="ARBA" id="ARBA00022824"/>
    </source>
</evidence>
<keyword evidence="10" id="KW-0325">Glycoprotein</keyword>
<dbReference type="InterPro" id="IPR036322">
    <property type="entry name" value="WD40_repeat_dom_sf"/>
</dbReference>
<name>A0A6G1GFT8_9PEZI</name>
<accession>A0A6G1GFT8</accession>
<keyword evidence="7 12" id="KW-1133">Transmembrane helix</keyword>
<feature type="transmembrane region" description="Helical" evidence="12">
    <location>
        <begin position="302"/>
        <end position="324"/>
    </location>
</feature>
<gene>
    <name evidence="14 16" type="ORF">P152DRAFT_4269</name>
</gene>
<dbReference type="GO" id="GO:0045540">
    <property type="term" value="P:regulation of cholesterol biosynthetic process"/>
    <property type="evidence" value="ECO:0007669"/>
    <property type="project" value="TreeGrafter"/>
</dbReference>
<dbReference type="InterPro" id="IPR053958">
    <property type="entry name" value="HMGCR/SNAP/NPC1-like_SSD"/>
</dbReference>
<feature type="domain" description="SSD" evidence="13">
    <location>
        <begin position="271"/>
        <end position="449"/>
    </location>
</feature>
<keyword evidence="15" id="KW-1185">Reference proteome</keyword>
<evidence type="ECO:0000256" key="4">
    <source>
        <dbReference type="ARBA" id="ARBA00022692"/>
    </source>
</evidence>
<evidence type="ECO:0000256" key="1">
    <source>
        <dbReference type="ARBA" id="ARBA00004586"/>
    </source>
</evidence>
<sequence>MIWYLLYPFRGTTEPPHLSSNHPIRKTFYRYGAGAARHWLQWILFSVAIAVLLCYPVFFLYDNPTAGFRKLPHHVWTSAKAYEGRPDVKADVEVRQVWVHGSYMRALEKELLLEALDVQEHLVGAPYGNDMESGQGVFDGATEFDNPLSLSWGIHSPLMFWNCSSAAIRSDDDILATINSQSQCQTYLNFTLRPTSVFAGKLFVKDRLAAADALVVTFFDRSGSATEQQWEERMKALVNESAGRLTFYPSDGNVTGSQLYEFTFQPLSFNDDFMLAVAYLLTAVYLTISLGNQKAVKSRFGLVLAIVTEIGVSIVASFTICGLLKIDLARIPREVYPFVVVILGLENMSVLNLVVNLYLDYVHPNVFRFRLINAVFALPPQTSAIVRVANALGDVGHLSLAAAFQNLCVLWLLSKVVSPGVSAFCAYAAVALIFDFMFHLTFLVAVLSVDIRRIELQDSLDKVTIGNTPPKQGAHERKYWLVELFAGKLPFSTRIAGSAVTICFVLALNGHFDYPARPASILKLVRWVFSSRNTSHPLAHPTPAPINQARTPAAWLRMQDYATAREVVGFVKPGGYSFLARVYDPLFVVLAGANRYAEVEQNHSILTTIQEAVSEHVFHFTISLVFAIAVITLLMNYLLFKELPEDDLELVEIEDRLFTFNSLPIIHSLDVTKLVSSRKGHFVSISLDRLVTIHIYDVKSGEYSQHAIATMAVVPPLWPIVACSIDDTGTWIAMCAESGSIAIWSIPRRGISWICRLDLPHFPLCTFQFATISHDDVGAIILLTVTPSGWLVEIDPVQSSIRPSHRVYDGRIISSTLISRPSQHPRLLITTQKGETLVACRDANGSWGSSPLTTAINPDYRPRATVSISALGLCAVLAADKVIVCDSSTLSEIEILHFGKIKMSSFRFLHSQRRSCHSCGGTAVHSICIAYADAVEDRCRFHTFTAKGGESALICLRDATNPSQKSCKGLGDATEAVHTIPCPGAWEATSDKSLVGLRRKPMTNGDKIGSASTTSAMQSDKIPLPHSASAPKYRLRSNNRAVLPNSSRILSAPWEVWTISSSGEFQTSPLNQEEGKSRTKPVSDGLFVSRPGPMARLGKWSVGVGFANQVKIISLGPEKSIVEEDDYVDASATVKWRRRNPSKKTA</sequence>
<feature type="transmembrane region" description="Helical" evidence="12">
    <location>
        <begin position="617"/>
        <end position="640"/>
    </location>
</feature>
<dbReference type="Proteomes" id="UP000504638">
    <property type="component" value="Unplaced"/>
</dbReference>
<dbReference type="SUPFAM" id="SSF50978">
    <property type="entry name" value="WD40 repeat-like"/>
    <property type="match status" value="1"/>
</dbReference>
<reference evidence="14 16" key="1">
    <citation type="submission" date="2020-01" db="EMBL/GenBank/DDBJ databases">
        <authorList>
            <consortium name="DOE Joint Genome Institute"/>
            <person name="Haridas S."/>
            <person name="Albert R."/>
            <person name="Binder M."/>
            <person name="Bloem J."/>
            <person name="Labutti K."/>
            <person name="Salamov A."/>
            <person name="Andreopoulos B."/>
            <person name="Baker S.E."/>
            <person name="Barry K."/>
            <person name="Bills G."/>
            <person name="Bluhm B.H."/>
            <person name="Cannon C."/>
            <person name="Castanera R."/>
            <person name="Culley D.E."/>
            <person name="Daum C."/>
            <person name="Ezra D."/>
            <person name="Gonzalez J.B."/>
            <person name="Henrissat B."/>
            <person name="Kuo A."/>
            <person name="Liang C."/>
            <person name="Lipzen A."/>
            <person name="Lutzoni F."/>
            <person name="Magnuson J."/>
            <person name="Mondo S."/>
            <person name="Nolan M."/>
            <person name="Ohm R."/>
            <person name="Pangilinan J."/>
            <person name="Park H.-J."/>
            <person name="Ramirez L."/>
            <person name="Alfaro M."/>
            <person name="Sun H."/>
            <person name="Tritt A."/>
            <person name="Yoshinaga Y."/>
            <person name="Zwiers L.-H."/>
            <person name="Turgeon B.G."/>
            <person name="Goodwin S.B."/>
            <person name="Spatafora J.W."/>
            <person name="Crous P.W."/>
            <person name="Grigoriev I.V."/>
        </authorList>
    </citation>
    <scope>NUCLEOTIDE SEQUENCE</scope>
    <source>
        <strain evidence="14 16">CBS 781.70</strain>
    </source>
</reference>
<dbReference type="GO" id="GO:0032934">
    <property type="term" value="F:sterol binding"/>
    <property type="evidence" value="ECO:0007669"/>
    <property type="project" value="InterPro"/>
</dbReference>
<keyword evidence="4 12" id="KW-0812">Transmembrane</keyword>
<organism evidence="14">
    <name type="scientific">Eremomyces bilateralis CBS 781.70</name>
    <dbReference type="NCBI Taxonomy" id="1392243"/>
    <lineage>
        <taxon>Eukaryota</taxon>
        <taxon>Fungi</taxon>
        <taxon>Dikarya</taxon>
        <taxon>Ascomycota</taxon>
        <taxon>Pezizomycotina</taxon>
        <taxon>Dothideomycetes</taxon>
        <taxon>Dothideomycetes incertae sedis</taxon>
        <taxon>Eremomycetales</taxon>
        <taxon>Eremomycetaceae</taxon>
        <taxon>Eremomyces</taxon>
    </lineage>
</organism>
<evidence type="ECO:0000256" key="11">
    <source>
        <dbReference type="SAM" id="MobiDB-lite"/>
    </source>
</evidence>
<dbReference type="PANTHER" id="PTHR46378:SF1">
    <property type="entry name" value="STEROL REGULATORY ELEMENT-BINDING PROTEIN CLEAVAGE-ACTIVATING PROTEIN"/>
    <property type="match status" value="1"/>
</dbReference>
<evidence type="ECO:0000256" key="3">
    <source>
        <dbReference type="ARBA" id="ARBA00022574"/>
    </source>
</evidence>
<dbReference type="GO" id="GO:0032933">
    <property type="term" value="P:SREBP signaling pathway"/>
    <property type="evidence" value="ECO:0007669"/>
    <property type="project" value="InterPro"/>
</dbReference>
<evidence type="ECO:0000256" key="9">
    <source>
        <dbReference type="ARBA" id="ARBA00023136"/>
    </source>
</evidence>
<proteinExistence type="predicted"/>
<dbReference type="GO" id="GO:0005789">
    <property type="term" value="C:endoplasmic reticulum membrane"/>
    <property type="evidence" value="ECO:0007669"/>
    <property type="project" value="UniProtKB-SubCell"/>
</dbReference>
<evidence type="ECO:0000256" key="8">
    <source>
        <dbReference type="ARBA" id="ARBA00023034"/>
    </source>
</evidence>
<feature type="transmembrane region" description="Helical" evidence="12">
    <location>
        <begin position="39"/>
        <end position="61"/>
    </location>
</feature>
<dbReference type="GO" id="GO:0032936">
    <property type="term" value="C:SREBP-SCAP complex"/>
    <property type="evidence" value="ECO:0007669"/>
    <property type="project" value="TreeGrafter"/>
</dbReference>
<feature type="region of interest" description="Disordered" evidence="11">
    <location>
        <begin position="1065"/>
        <end position="1087"/>
    </location>
</feature>
<keyword evidence="3" id="KW-0853">WD repeat</keyword>
<reference evidence="16" key="3">
    <citation type="submission" date="2025-04" db="UniProtKB">
        <authorList>
            <consortium name="RefSeq"/>
        </authorList>
    </citation>
    <scope>IDENTIFICATION</scope>
    <source>
        <strain evidence="16">CBS 781.70</strain>
    </source>
</reference>
<dbReference type="PROSITE" id="PS50156">
    <property type="entry name" value="SSD"/>
    <property type="match status" value="1"/>
</dbReference>
<evidence type="ECO:0000259" key="13">
    <source>
        <dbReference type="PROSITE" id="PS50156"/>
    </source>
</evidence>
<keyword evidence="5" id="KW-0677">Repeat</keyword>
<feature type="transmembrane region" description="Helical" evidence="12">
    <location>
        <begin position="273"/>
        <end position="290"/>
    </location>
</feature>
<evidence type="ECO:0000313" key="16">
    <source>
        <dbReference type="RefSeq" id="XP_033538569.1"/>
    </source>
</evidence>
<evidence type="ECO:0000256" key="5">
    <source>
        <dbReference type="ARBA" id="ARBA00022737"/>
    </source>
</evidence>
<evidence type="ECO:0000313" key="14">
    <source>
        <dbReference type="EMBL" id="KAF1816938.1"/>
    </source>
</evidence>